<accession>A0A9N9IMQ9</accession>
<gene>
    <name evidence="1" type="ORF">ALEPTO_LOCUS12948</name>
</gene>
<proteinExistence type="predicted"/>
<sequence length="98" mass="11244">ELPTETDALNLAIQQNLLKQEVYSITQEIIQKIGSLTPSQGAQFRQLLLEFADLFAKDITQLKRTNLVTHRIYTEDVPPISSRPYMVPLAEQKFINEE</sequence>
<name>A0A9N9IMQ9_9GLOM</name>
<protein>
    <submittedName>
        <fullName evidence="1">6669_t:CDS:1</fullName>
    </submittedName>
</protein>
<feature type="non-terminal residue" evidence="1">
    <location>
        <position position="1"/>
    </location>
</feature>
<dbReference type="Proteomes" id="UP000789508">
    <property type="component" value="Unassembled WGS sequence"/>
</dbReference>
<keyword evidence="2" id="KW-1185">Reference proteome</keyword>
<dbReference type="EMBL" id="CAJVPS010035023">
    <property type="protein sequence ID" value="CAG8740534.1"/>
    <property type="molecule type" value="Genomic_DNA"/>
</dbReference>
<evidence type="ECO:0000313" key="1">
    <source>
        <dbReference type="EMBL" id="CAG8740534.1"/>
    </source>
</evidence>
<evidence type="ECO:0000313" key="2">
    <source>
        <dbReference type="Proteomes" id="UP000789508"/>
    </source>
</evidence>
<comment type="caution">
    <text evidence="1">The sequence shown here is derived from an EMBL/GenBank/DDBJ whole genome shotgun (WGS) entry which is preliminary data.</text>
</comment>
<reference evidence="1" key="1">
    <citation type="submission" date="2021-06" db="EMBL/GenBank/DDBJ databases">
        <authorList>
            <person name="Kallberg Y."/>
            <person name="Tangrot J."/>
            <person name="Rosling A."/>
        </authorList>
    </citation>
    <scope>NUCLEOTIDE SEQUENCE</scope>
    <source>
        <strain evidence="1">FL130A</strain>
    </source>
</reference>
<dbReference type="AlphaFoldDB" id="A0A9N9IMQ9"/>
<organism evidence="1 2">
    <name type="scientific">Ambispora leptoticha</name>
    <dbReference type="NCBI Taxonomy" id="144679"/>
    <lineage>
        <taxon>Eukaryota</taxon>
        <taxon>Fungi</taxon>
        <taxon>Fungi incertae sedis</taxon>
        <taxon>Mucoromycota</taxon>
        <taxon>Glomeromycotina</taxon>
        <taxon>Glomeromycetes</taxon>
        <taxon>Archaeosporales</taxon>
        <taxon>Ambisporaceae</taxon>
        <taxon>Ambispora</taxon>
    </lineage>
</organism>
<dbReference type="OrthoDB" id="2448050at2759"/>
<feature type="non-terminal residue" evidence="1">
    <location>
        <position position="98"/>
    </location>
</feature>